<feature type="region of interest" description="Disordered" evidence="4">
    <location>
        <begin position="2300"/>
        <end position="2350"/>
    </location>
</feature>
<evidence type="ECO:0000256" key="4">
    <source>
        <dbReference type="SAM" id="MobiDB-lite"/>
    </source>
</evidence>
<comment type="caution">
    <text evidence="8">The sequence shown here is derived from an EMBL/GenBank/DDBJ whole genome shotgun (WGS) entry which is preliminary data.</text>
</comment>
<feature type="compositionally biased region" description="Basic residues" evidence="4">
    <location>
        <begin position="2319"/>
        <end position="2328"/>
    </location>
</feature>
<keyword evidence="5" id="KW-1133">Transmembrane helix</keyword>
<feature type="transmembrane region" description="Helical" evidence="5">
    <location>
        <begin position="2163"/>
        <end position="2181"/>
    </location>
</feature>
<dbReference type="PANTHER" id="PTHR11319">
    <property type="entry name" value="G PROTEIN-COUPLED RECEPTOR-RELATED"/>
    <property type="match status" value="1"/>
</dbReference>
<feature type="compositionally biased region" description="Basic and acidic residues" evidence="4">
    <location>
        <begin position="2341"/>
        <end position="2350"/>
    </location>
</feature>
<keyword evidence="5" id="KW-0812">Transmembrane</keyword>
<feature type="domain" description="LNR" evidence="7">
    <location>
        <begin position="218"/>
        <end position="249"/>
    </location>
</feature>
<evidence type="ECO:0000259" key="7">
    <source>
        <dbReference type="SMART" id="SM00004"/>
    </source>
</evidence>
<keyword evidence="5" id="KW-0472">Membrane</keyword>
<keyword evidence="2" id="KW-1015">Disulfide bond</keyword>
<feature type="transmembrane region" description="Helical" evidence="5">
    <location>
        <begin position="1937"/>
        <end position="1957"/>
    </location>
</feature>
<feature type="compositionally biased region" description="Polar residues" evidence="4">
    <location>
        <begin position="2329"/>
        <end position="2340"/>
    </location>
</feature>
<feature type="transmembrane region" description="Helical" evidence="5">
    <location>
        <begin position="2083"/>
        <end position="2111"/>
    </location>
</feature>
<evidence type="ECO:0000256" key="6">
    <source>
        <dbReference type="SAM" id="SignalP"/>
    </source>
</evidence>
<evidence type="ECO:0000313" key="8">
    <source>
        <dbReference type="EMBL" id="CAG9323993.1"/>
    </source>
</evidence>
<keyword evidence="1" id="KW-0677">Repeat</keyword>
<dbReference type="Gene3D" id="2.160.20.10">
    <property type="entry name" value="Single-stranded right-handed beta-helix, Pectin lyase-like"/>
    <property type="match status" value="1"/>
</dbReference>
<evidence type="ECO:0000256" key="5">
    <source>
        <dbReference type="SAM" id="Phobius"/>
    </source>
</evidence>
<name>A0AAU9JCK6_9CILI</name>
<dbReference type="InterPro" id="IPR000800">
    <property type="entry name" value="Notch_dom"/>
</dbReference>
<evidence type="ECO:0000256" key="2">
    <source>
        <dbReference type="ARBA" id="ARBA00023157"/>
    </source>
</evidence>
<dbReference type="Gene3D" id="3.30.300.320">
    <property type="match status" value="3"/>
</dbReference>
<proteinExistence type="predicted"/>
<dbReference type="SMART" id="SM00710">
    <property type="entry name" value="PbH1"/>
    <property type="match status" value="19"/>
</dbReference>
<feature type="chain" id="PRO_5043583323" description="LNR domain-containing protein" evidence="6">
    <location>
        <begin position="20"/>
        <end position="2395"/>
    </location>
</feature>
<dbReference type="EMBL" id="CAJZBQ010000035">
    <property type="protein sequence ID" value="CAG9323993.1"/>
    <property type="molecule type" value="Genomic_DNA"/>
</dbReference>
<feature type="transmembrane region" description="Helical" evidence="5">
    <location>
        <begin position="2193"/>
        <end position="2213"/>
    </location>
</feature>
<feature type="transmembrane region" description="Helical" evidence="5">
    <location>
        <begin position="2219"/>
        <end position="2241"/>
    </location>
</feature>
<evidence type="ECO:0000256" key="3">
    <source>
        <dbReference type="ARBA" id="ARBA00023180"/>
    </source>
</evidence>
<evidence type="ECO:0000313" key="9">
    <source>
        <dbReference type="Proteomes" id="UP001162131"/>
    </source>
</evidence>
<dbReference type="InterPro" id="IPR011050">
    <property type="entry name" value="Pectin_lyase_fold/virulence"/>
</dbReference>
<dbReference type="Pfam" id="PF00066">
    <property type="entry name" value="Notch"/>
    <property type="match status" value="2"/>
</dbReference>
<evidence type="ECO:0000256" key="1">
    <source>
        <dbReference type="ARBA" id="ARBA00022737"/>
    </source>
</evidence>
<dbReference type="SUPFAM" id="SSF51126">
    <property type="entry name" value="Pectin lyase-like"/>
    <property type="match status" value="4"/>
</dbReference>
<keyword evidence="3" id="KW-0325">Glycoprotein</keyword>
<accession>A0AAU9JCK6</accession>
<feature type="transmembrane region" description="Helical" evidence="5">
    <location>
        <begin position="1903"/>
        <end position="1925"/>
    </location>
</feature>
<sequence length="2395" mass="265095">MNLIQLLLIFFTIPVFSLCSFECNSTWINNGWCDEACMSVGCNFDGGDCASTCSTTYNCTLPSNNVCDPACDNVYCGYDHGDCGYCSDGCTLTMLEDSVCHEECNNAYCNFNNYKCDCNEGCKGSYIGDGTCQWECMTYDCSYDNGDCDKLQCNTDCTLALLKNNECDEVCNTETCNYDNYQCLCNTDCYPSMLTNGVCDKECAVADCDYDNHDCGDCALDCFKSAISNGTCDSVCNNADCNYDGTDCLTCANNCLVTDLGKCNSDCMVYSCGFDPNCHNSSIIFSAYYQQIVNEDWNYQLAYPTQCPYHDCSLKYTDSLNFLQPIKPSNCTQTCNFLDCYYNYFQCYSENCTDPNCKLCSNLDPDLCVRCNNYQWFGSCLTSCPKHYESYTHPQTNVQICVESADTTTEESPEEIFVSATNLVSGDGSINSPYISLSYALSTVTYKYATVYLMSGSHNLTTFDDSTSLEAKSSKPLYRDTTDTIQLLIKPLYCSIYSVSNCVDDGQSITVYVDAIPLSLDISTNVTIENIIFDGSITFAPHCADCNYCKSATNNDGQLLDDRGKPLLTGNYAPQDICNTFSNLGFFNITSAGILNLKNVKIQNFRQQYSSIISVNGGILNMESVNFYNFMSAFQGSAISSTCSSGYCGEIHYLGGTVSAMNNGYEITKQITLAPFLSATKTNYVEIQDIIAEKNIVQRTTNQVLFQTFGYFYNVLNITILNSEFRFNYNYDGLFYINQNSLVMPTTLDSDYSLIYQNLQNIRVENCTFYNNSAQTYAGFIIKFNKELQNIYFNNNTFYNNIGSEIIYIDYEGSYYSIFVSGESRVTTIDGKNIKIHYPKRTITFYNLNFTNNFLSETAIEISNVPNVNFLYSYWISNGESDYDDINTVNIDYLIDSSDLYISLELSSLDYTCSSILSISDTNNFIFDFNTVEGNFCSDTNAGLYLQDCIGSTYIQNSTFTKNKSQGNSIALFADMSTTPVIYNLTFTQNYFSRQSGNGVVVLNTKDAEFTLTKCKFISSQTPVYADSLKSLTIDNCTFESGAKDQFYSAVAFRADDSSSLTIIDSFIQNNSPTSGHIKIYSAVVYSSVLLSISNCLFYNNSLGSYLITIDNSIAMDSDSVITSSNFSSNAITLINAQMRSGSFTVSSSTFSSNSAPYGTILNSGCVSPTMVIFDSNTISSNTGDSIFYISSDSGTSLFYTIDSYVYNNSNNTISLHQGNWTDSGSTFYKNSGYQGGAALIESTSNAILTNTIFKSNSASEGGAIYLSGSSTLVCDNCTFSDNFSSDEAGALYSEQASKFTFNNSVITKNSCTSRGSAIASLNSFKVTSIIQNTEVSFNYAGVGAAITGFMVQIMYKNCSIYNNTSVANTPSILMIYSNAYIYDSKFYNHIGYYGAHIYADIMCILMVYDTSFENSVSESTGGSVSISGSLFYCERCYFNNTSAQSGGTTQCFSGSVCTFNYSTVENSAATSSGGVFFLFESSLYLYNSIFNGFVGSCVETSKTPTIVVSNSTFKNGINTYGAAIDCVNCVSVNITSSTFTDLKSTDGGALYFDYQSYTDADNKVTITDSVFNNCTAEYGGAIYSNKFDLDISGCTFENNYAGDSATACTAGEGGAVYLKSEDSINITISSSTFTNNSACISGGGIQWYDYQPVLSDLVYKNNSAYYGNNLASFPYSLDVIDSRRRLEVSVDSAPGQTISSPIIIGIMDHYNQTVLTESSSYCQLEVVNSTSYSLSGKTKVQAASGLYNFSDVIVTGDPGSNVEITVSSTIVSNSNLPSGNIVFDLRNCTVGEALVAKTCQVCTSGTYNLEAGTSCKDCPAEAKCYGKSDIYPLAGYWRWSNTTDDFLECPNSAACLGGVATNNSLGECETGYYGNLCQSCQSDYSRNGQDSCSKCPNPTINALILAAMLILAILIVFLMVRASIKSAFKPKSMTSVFIKIFMNYLQIVVLTASFNLDWPFLVLQFFSVQEQAGGVTDQIFSIDCYLQGENTKPFYSKLVFMALLPAGLFVITLIFWLGYYICVIDTKYIKNKFLGSLVVQLFLIHPTLVKYNFSCYNCYEVSPGNYYLRSDLDLKCWDSEHWSYSLFVAFPSIMVWCITVPALCLLHIYLNRDKLLTLELKLQYGFLYLGYKKETYYWEFTIIYRKILIICCAVFMGNSSTSVQALTVFFLLLTCFFVQAKIQPYLTDQLNILDLRAILVSGLTIYCGLFYLTGDIVYAVKIVLFIIIVVVNFYFLFYWASNMTGVGLAILYSKLGFIRRCLHGTKLENWLLQLVPAKIPDTSETELDKTFTETAYTKDNLDSPHKVPTQPCIDPKPSSRKLKRYNSRSKVSDSGTFFSEEQHKEKNDIEVVRYDEDSVKSLTNSNENAEEISIFERVPLPSLRDNEGFENDHN</sequence>
<feature type="domain" description="LNR" evidence="7">
    <location>
        <begin position="12"/>
        <end position="50"/>
    </location>
</feature>
<feature type="transmembrane region" description="Helical" evidence="5">
    <location>
        <begin position="1999"/>
        <end position="2022"/>
    </location>
</feature>
<dbReference type="InterPro" id="IPR012334">
    <property type="entry name" value="Pectin_lyas_fold"/>
</dbReference>
<dbReference type="SMART" id="SM00004">
    <property type="entry name" value="NL"/>
    <property type="match status" value="3"/>
</dbReference>
<organism evidence="8 9">
    <name type="scientific">Blepharisma stoltei</name>
    <dbReference type="NCBI Taxonomy" id="1481888"/>
    <lineage>
        <taxon>Eukaryota</taxon>
        <taxon>Sar</taxon>
        <taxon>Alveolata</taxon>
        <taxon>Ciliophora</taxon>
        <taxon>Postciliodesmatophora</taxon>
        <taxon>Heterotrichea</taxon>
        <taxon>Heterotrichida</taxon>
        <taxon>Blepharismidae</taxon>
        <taxon>Blepharisma</taxon>
    </lineage>
</organism>
<keyword evidence="6" id="KW-0732">Signal</keyword>
<feature type="transmembrane region" description="Helical" evidence="5">
    <location>
        <begin position="2034"/>
        <end position="2054"/>
    </location>
</feature>
<feature type="transmembrane region" description="Helical" evidence="5">
    <location>
        <begin position="2137"/>
        <end position="2157"/>
    </location>
</feature>
<dbReference type="InterPro" id="IPR039448">
    <property type="entry name" value="Beta_helix"/>
</dbReference>
<feature type="domain" description="LNR" evidence="7">
    <location>
        <begin position="52"/>
        <end position="84"/>
    </location>
</feature>
<gene>
    <name evidence="8" type="ORF">BSTOLATCC_MIC35017</name>
</gene>
<feature type="signal peptide" evidence="6">
    <location>
        <begin position="1"/>
        <end position="19"/>
    </location>
</feature>
<dbReference type="Proteomes" id="UP001162131">
    <property type="component" value="Unassembled WGS sequence"/>
</dbReference>
<protein>
    <recommendedName>
        <fullName evidence="7">LNR domain-containing protein</fullName>
    </recommendedName>
</protein>
<reference evidence="8" key="1">
    <citation type="submission" date="2021-09" db="EMBL/GenBank/DDBJ databases">
        <authorList>
            <consortium name="AG Swart"/>
            <person name="Singh M."/>
            <person name="Singh A."/>
            <person name="Seah K."/>
            <person name="Emmerich C."/>
        </authorList>
    </citation>
    <scope>NUCLEOTIDE SEQUENCE</scope>
    <source>
        <strain evidence="8">ATCC30299</strain>
    </source>
</reference>
<dbReference type="PANTHER" id="PTHR11319:SF35">
    <property type="entry name" value="OUTER MEMBRANE PROTEIN PMPC-RELATED"/>
    <property type="match status" value="1"/>
</dbReference>
<keyword evidence="9" id="KW-1185">Reference proteome</keyword>
<dbReference type="Pfam" id="PF13229">
    <property type="entry name" value="Beta_helix"/>
    <property type="match status" value="2"/>
</dbReference>
<dbReference type="InterPro" id="IPR006626">
    <property type="entry name" value="PbH1"/>
</dbReference>